<dbReference type="RefSeq" id="WP_235323428.1">
    <property type="nucleotide sequence ID" value="NZ_JAFBIT010000002.1"/>
</dbReference>
<keyword evidence="3" id="KW-1003">Cell membrane</keyword>
<keyword evidence="7 8" id="KW-0472">Membrane</keyword>
<evidence type="ECO:0000256" key="1">
    <source>
        <dbReference type="ARBA" id="ARBA00004651"/>
    </source>
</evidence>
<feature type="transmembrane region" description="Helical" evidence="8">
    <location>
        <begin position="242"/>
        <end position="260"/>
    </location>
</feature>
<dbReference type="EMBL" id="JAFBIT010000002">
    <property type="protein sequence ID" value="MCF2652372.1"/>
    <property type="molecule type" value="Genomic_DNA"/>
</dbReference>
<keyword evidence="5 8" id="KW-1133">Transmembrane helix</keyword>
<keyword evidence="6" id="KW-0406">Ion transport</keyword>
<evidence type="ECO:0008006" key="11">
    <source>
        <dbReference type="Google" id="ProtNLM"/>
    </source>
</evidence>
<feature type="transmembrane region" description="Helical" evidence="8">
    <location>
        <begin position="418"/>
        <end position="440"/>
    </location>
</feature>
<dbReference type="Proteomes" id="UP001299220">
    <property type="component" value="Unassembled WGS sequence"/>
</dbReference>
<sequence length="458" mass="49112">MNENKLKGILKRSSPTRVIVCSFIGLIVIGTVLLMLPISARSMQFTNPVDALFTATSATCVTGLAIYDTYSYWSYFGQAVLLILIQCGGLGLATFATGFSLLIRRKIGIKELILARESAGGSGLDVVTLLRIVVSFTFVTELTGAGLLMLRFVPHYGGLGVWASVFVSVSAFCNAGFDILSFVSGNTSLSAFNGDPLVTLTICGLIITGSTGFVIFHDIYTKKIYTRLHREHVEKLNFHSQVCLRATAFLLVIGTVLILICEYDNTLYGMSFLEKLNAAFFQSTNTRTAGFASISIADEKDATKLITVILMFIGGCPGSTAGGIKVTTLVVLIAAVKSTLRGEEDTTMLRHRFDWSMINKSLTVVTLGLLIVALDTALITALQRGVNGIDAIFESVSAFGTVGLSANLTPHLSVLSKLAVTVTMFIGRVGPVSLGIAILMRKKKKMGSILPEGRMLIG</sequence>
<feature type="transmembrane region" description="Helical" evidence="8">
    <location>
        <begin position="305"/>
        <end position="336"/>
    </location>
</feature>
<evidence type="ECO:0000256" key="8">
    <source>
        <dbReference type="SAM" id="Phobius"/>
    </source>
</evidence>
<feature type="transmembrane region" description="Helical" evidence="8">
    <location>
        <begin position="79"/>
        <end position="103"/>
    </location>
</feature>
<keyword evidence="10" id="KW-1185">Reference proteome</keyword>
<keyword evidence="4 8" id="KW-0812">Transmembrane</keyword>
<accession>A0ABS9CMI0</accession>
<evidence type="ECO:0000256" key="2">
    <source>
        <dbReference type="ARBA" id="ARBA00022448"/>
    </source>
</evidence>
<evidence type="ECO:0000313" key="9">
    <source>
        <dbReference type="EMBL" id="MCF2652372.1"/>
    </source>
</evidence>
<comment type="subcellular location">
    <subcellularLocation>
        <location evidence="1">Cell membrane</location>
        <topology evidence="1">Multi-pass membrane protein</topology>
    </subcellularLocation>
</comment>
<comment type="caution">
    <text evidence="9">The sequence shown here is derived from an EMBL/GenBank/DDBJ whole genome shotgun (WGS) entry which is preliminary data.</text>
</comment>
<evidence type="ECO:0000256" key="4">
    <source>
        <dbReference type="ARBA" id="ARBA00022692"/>
    </source>
</evidence>
<evidence type="ECO:0000256" key="5">
    <source>
        <dbReference type="ARBA" id="ARBA00022989"/>
    </source>
</evidence>
<dbReference type="InterPro" id="IPR003445">
    <property type="entry name" value="Cat_transpt"/>
</dbReference>
<organism evidence="9 10">
    <name type="scientific">Anaeromassilibacillus senegalensis</name>
    <dbReference type="NCBI Taxonomy" id="1673717"/>
    <lineage>
        <taxon>Bacteria</taxon>
        <taxon>Bacillati</taxon>
        <taxon>Bacillota</taxon>
        <taxon>Clostridia</taxon>
        <taxon>Eubacteriales</taxon>
        <taxon>Acutalibacteraceae</taxon>
        <taxon>Anaeromassilibacillus</taxon>
    </lineage>
</organism>
<feature type="transmembrane region" description="Helical" evidence="8">
    <location>
        <begin position="357"/>
        <end position="379"/>
    </location>
</feature>
<feature type="transmembrane region" description="Helical" evidence="8">
    <location>
        <begin position="156"/>
        <end position="177"/>
    </location>
</feature>
<feature type="transmembrane region" description="Helical" evidence="8">
    <location>
        <begin position="48"/>
        <end position="67"/>
    </location>
</feature>
<dbReference type="PANTHER" id="PTHR32024">
    <property type="entry name" value="TRK SYSTEM POTASSIUM UPTAKE PROTEIN TRKG-RELATED"/>
    <property type="match status" value="1"/>
</dbReference>
<reference evidence="9 10" key="1">
    <citation type="submission" date="2020-12" db="EMBL/GenBank/DDBJ databases">
        <title>Whole genome sequences of gut porcine anaerobes.</title>
        <authorList>
            <person name="Kubasova T."/>
            <person name="Jahodarova E."/>
            <person name="Rychlik I."/>
        </authorList>
    </citation>
    <scope>NUCLEOTIDE SEQUENCE [LARGE SCALE GENOMIC DNA]</scope>
    <source>
        <strain evidence="9 10">An867</strain>
    </source>
</reference>
<feature type="transmembrane region" description="Helical" evidence="8">
    <location>
        <begin position="197"/>
        <end position="221"/>
    </location>
</feature>
<proteinExistence type="predicted"/>
<feature type="transmembrane region" description="Helical" evidence="8">
    <location>
        <begin position="16"/>
        <end position="36"/>
    </location>
</feature>
<dbReference type="Pfam" id="PF02386">
    <property type="entry name" value="TrkH"/>
    <property type="match status" value="1"/>
</dbReference>
<evidence type="ECO:0000256" key="7">
    <source>
        <dbReference type="ARBA" id="ARBA00023136"/>
    </source>
</evidence>
<evidence type="ECO:0000256" key="3">
    <source>
        <dbReference type="ARBA" id="ARBA00022475"/>
    </source>
</evidence>
<keyword evidence="2" id="KW-0813">Transport</keyword>
<dbReference type="PANTHER" id="PTHR32024:SF1">
    <property type="entry name" value="KTR SYSTEM POTASSIUM UPTAKE PROTEIN B"/>
    <property type="match status" value="1"/>
</dbReference>
<gene>
    <name evidence="9" type="ORF">JQM67_07140</name>
</gene>
<evidence type="ECO:0000313" key="10">
    <source>
        <dbReference type="Proteomes" id="UP001299220"/>
    </source>
</evidence>
<name>A0ABS9CMI0_9FIRM</name>
<protein>
    <recommendedName>
        <fullName evidence="11">Cation transport protein</fullName>
    </recommendedName>
</protein>
<evidence type="ECO:0000256" key="6">
    <source>
        <dbReference type="ARBA" id="ARBA00023065"/>
    </source>
</evidence>